<evidence type="ECO:0000313" key="2">
    <source>
        <dbReference type="Proteomes" id="UP000316612"/>
    </source>
</evidence>
<dbReference type="AlphaFoldDB" id="A0A4Y4DPI4"/>
<sequence>MTEIVIDPATGLPELPENHFWEVERSDHHYGWVSGGYYGAGFYEYEGEAYLVTIKERATRTETKEVKSKNPSWHWWNSEPEYLYTTEAKEVEREIRVARKRVVRIKDLSELTEREEVELRARLNLTIDELDASKDSWNDYATTPARAIELMDFSLTEESILRTAKEVYAEFIEDQEREAKEKADRERIDKLVGAYPPKSLVVA</sequence>
<organism evidence="1 2">
    <name type="scientific">Glutamicibacter uratoxydans</name>
    <name type="common">Arthrobacter uratoxydans</name>
    <dbReference type="NCBI Taxonomy" id="43667"/>
    <lineage>
        <taxon>Bacteria</taxon>
        <taxon>Bacillati</taxon>
        <taxon>Actinomycetota</taxon>
        <taxon>Actinomycetes</taxon>
        <taxon>Micrococcales</taxon>
        <taxon>Micrococcaceae</taxon>
        <taxon>Glutamicibacter</taxon>
    </lineage>
</organism>
<gene>
    <name evidence="1" type="ORF">AUR04nite_00130</name>
</gene>
<dbReference type="Proteomes" id="UP000316612">
    <property type="component" value="Unassembled WGS sequence"/>
</dbReference>
<protein>
    <submittedName>
        <fullName evidence="1">Uncharacterized protein</fullName>
    </submittedName>
</protein>
<dbReference type="EMBL" id="BJNY01000001">
    <property type="protein sequence ID" value="GED04481.1"/>
    <property type="molecule type" value="Genomic_DNA"/>
</dbReference>
<comment type="caution">
    <text evidence="1">The sequence shown here is derived from an EMBL/GenBank/DDBJ whole genome shotgun (WGS) entry which is preliminary data.</text>
</comment>
<dbReference type="RefSeq" id="WP_141360696.1">
    <property type="nucleotide sequence ID" value="NZ_BAAAJL010000007.1"/>
</dbReference>
<reference evidence="1 2" key="1">
    <citation type="submission" date="2019-06" db="EMBL/GenBank/DDBJ databases">
        <title>Whole genome shotgun sequence of Glutamicibacter uratoxydans NBRC 15515.</title>
        <authorList>
            <person name="Hosoyama A."/>
            <person name="Uohara A."/>
            <person name="Ohji S."/>
            <person name="Ichikawa N."/>
        </authorList>
    </citation>
    <scope>NUCLEOTIDE SEQUENCE [LARGE SCALE GENOMIC DNA]</scope>
    <source>
        <strain evidence="1 2">NBRC 15515</strain>
    </source>
</reference>
<name>A0A4Y4DPI4_GLUUR</name>
<evidence type="ECO:0000313" key="1">
    <source>
        <dbReference type="EMBL" id="GED04481.1"/>
    </source>
</evidence>
<keyword evidence="2" id="KW-1185">Reference proteome</keyword>
<proteinExistence type="predicted"/>
<accession>A0A4Y4DPI4</accession>